<accession>A0A8K0T407</accession>
<dbReference type="EMBL" id="JAGPNK010000001">
    <property type="protein sequence ID" value="KAH7328435.1"/>
    <property type="molecule type" value="Genomic_DNA"/>
</dbReference>
<proteinExistence type="predicted"/>
<evidence type="ECO:0000256" key="1">
    <source>
        <dbReference type="SAM" id="MobiDB-lite"/>
    </source>
</evidence>
<feature type="region of interest" description="Disordered" evidence="1">
    <location>
        <begin position="72"/>
        <end position="109"/>
    </location>
</feature>
<gene>
    <name evidence="2" type="ORF">B0I35DRAFT_18051</name>
</gene>
<name>A0A8K0T407_9HYPO</name>
<feature type="compositionally biased region" description="Polar residues" evidence="1">
    <location>
        <begin position="72"/>
        <end position="88"/>
    </location>
</feature>
<evidence type="ECO:0000313" key="2">
    <source>
        <dbReference type="EMBL" id="KAH7328435.1"/>
    </source>
</evidence>
<dbReference type="AlphaFoldDB" id="A0A8K0T407"/>
<keyword evidence="3" id="KW-1185">Reference proteome</keyword>
<reference evidence="2" key="1">
    <citation type="journal article" date="2021" name="Nat. Commun.">
        <title>Genetic determinants of endophytism in the Arabidopsis root mycobiome.</title>
        <authorList>
            <person name="Mesny F."/>
            <person name="Miyauchi S."/>
            <person name="Thiergart T."/>
            <person name="Pickel B."/>
            <person name="Atanasova L."/>
            <person name="Karlsson M."/>
            <person name="Huettel B."/>
            <person name="Barry K.W."/>
            <person name="Haridas S."/>
            <person name="Chen C."/>
            <person name="Bauer D."/>
            <person name="Andreopoulos W."/>
            <person name="Pangilinan J."/>
            <person name="LaButti K."/>
            <person name="Riley R."/>
            <person name="Lipzen A."/>
            <person name="Clum A."/>
            <person name="Drula E."/>
            <person name="Henrissat B."/>
            <person name="Kohler A."/>
            <person name="Grigoriev I.V."/>
            <person name="Martin F.M."/>
            <person name="Hacquard S."/>
        </authorList>
    </citation>
    <scope>NUCLEOTIDE SEQUENCE</scope>
    <source>
        <strain evidence="2">MPI-CAGE-CH-0235</strain>
    </source>
</reference>
<dbReference type="Proteomes" id="UP000813444">
    <property type="component" value="Unassembled WGS sequence"/>
</dbReference>
<sequence length="200" mass="22157">MRDPHSGWFYGVRRPMCTLLLQNEQSDPRLSPRVLIPQLRHVNYDREQARAVGQWGPKEITPISAALTSISRPSTDARTNLASQTSISKGMLEGSLETKPSTKTEHLEFGRQESLVRPISRAHELCPLAKVAFRSLLLNAAQEHGYGCLASWATGGKQASELRSCSMRAQGTDFLDPWTRAHVAEAGFLASQSWGDEVRS</sequence>
<evidence type="ECO:0000313" key="3">
    <source>
        <dbReference type="Proteomes" id="UP000813444"/>
    </source>
</evidence>
<protein>
    <submittedName>
        <fullName evidence="2">Uncharacterized protein</fullName>
    </submittedName>
</protein>
<organism evidence="2 3">
    <name type="scientific">Stachybotrys elegans</name>
    <dbReference type="NCBI Taxonomy" id="80388"/>
    <lineage>
        <taxon>Eukaryota</taxon>
        <taxon>Fungi</taxon>
        <taxon>Dikarya</taxon>
        <taxon>Ascomycota</taxon>
        <taxon>Pezizomycotina</taxon>
        <taxon>Sordariomycetes</taxon>
        <taxon>Hypocreomycetidae</taxon>
        <taxon>Hypocreales</taxon>
        <taxon>Stachybotryaceae</taxon>
        <taxon>Stachybotrys</taxon>
    </lineage>
</organism>
<comment type="caution">
    <text evidence="2">The sequence shown here is derived from an EMBL/GenBank/DDBJ whole genome shotgun (WGS) entry which is preliminary data.</text>
</comment>
<feature type="compositionally biased region" description="Basic and acidic residues" evidence="1">
    <location>
        <begin position="100"/>
        <end position="109"/>
    </location>
</feature>